<evidence type="ECO:0000259" key="9">
    <source>
        <dbReference type="Pfam" id="PF20791"/>
    </source>
</evidence>
<keyword evidence="2" id="KW-0444">Lipid biosynthesis</keyword>
<dbReference type="Pfam" id="PF20791">
    <property type="entry name" value="Acyl-ACP_TE_C"/>
    <property type="match status" value="1"/>
</dbReference>
<dbReference type="EMBL" id="FQZY01000035">
    <property type="protein sequence ID" value="SHK20940.1"/>
    <property type="molecule type" value="Genomic_DNA"/>
</dbReference>
<reference evidence="10 11" key="1">
    <citation type="submission" date="2016-11" db="EMBL/GenBank/DDBJ databases">
        <authorList>
            <person name="Jaros S."/>
            <person name="Januszkiewicz K."/>
            <person name="Wedrychowicz H."/>
        </authorList>
    </citation>
    <scope>NUCLEOTIDE SEQUENCE [LARGE SCALE GENOMIC DNA]</scope>
    <source>
        <strain evidence="10 11">DSM 15480</strain>
    </source>
</reference>
<dbReference type="InterPro" id="IPR029069">
    <property type="entry name" value="HotDog_dom_sf"/>
</dbReference>
<comment type="similarity">
    <text evidence="1">Belongs to the acyl-ACP thioesterase family.</text>
</comment>
<evidence type="ECO:0000256" key="4">
    <source>
        <dbReference type="ARBA" id="ARBA00022832"/>
    </source>
</evidence>
<dbReference type="InterPro" id="IPR002864">
    <property type="entry name" value="Acyl-ACP_thioesterase_NHD"/>
</dbReference>
<feature type="domain" description="Acyl-ACP thioesterase N-terminal hotdog" evidence="8">
    <location>
        <begin position="7"/>
        <end position="128"/>
    </location>
</feature>
<evidence type="ECO:0000259" key="8">
    <source>
        <dbReference type="Pfam" id="PF01643"/>
    </source>
</evidence>
<dbReference type="GO" id="GO:0016297">
    <property type="term" value="F:fatty acyl-[ACP] hydrolase activity"/>
    <property type="evidence" value="ECO:0007669"/>
    <property type="project" value="InterPro"/>
</dbReference>
<keyword evidence="4" id="KW-0276">Fatty acid metabolism</keyword>
<evidence type="ECO:0000256" key="1">
    <source>
        <dbReference type="ARBA" id="ARBA00006500"/>
    </source>
</evidence>
<dbReference type="SUPFAM" id="SSF54637">
    <property type="entry name" value="Thioesterase/thiol ester dehydrase-isomerase"/>
    <property type="match status" value="2"/>
</dbReference>
<dbReference type="AlphaFoldDB" id="A0A1M6QLF9"/>
<dbReference type="Gene3D" id="3.10.129.10">
    <property type="entry name" value="Hotdog Thioesterase"/>
    <property type="match status" value="1"/>
</dbReference>
<keyword evidence="5" id="KW-0809">Transit peptide</keyword>
<dbReference type="PANTHER" id="PTHR31727:SF6">
    <property type="entry name" value="OLEOYL-ACYL CARRIER PROTEIN THIOESTERASE 1, CHLOROPLASTIC"/>
    <property type="match status" value="1"/>
</dbReference>
<evidence type="ECO:0000256" key="6">
    <source>
        <dbReference type="ARBA" id="ARBA00023098"/>
    </source>
</evidence>
<gene>
    <name evidence="10" type="ORF">SAMN02745243_02454</name>
</gene>
<dbReference type="InterPro" id="IPR045023">
    <property type="entry name" value="FATA/B"/>
</dbReference>
<keyword evidence="7" id="KW-0275">Fatty acid biosynthesis</keyword>
<keyword evidence="11" id="KW-1185">Reference proteome</keyword>
<dbReference type="PANTHER" id="PTHR31727">
    <property type="entry name" value="OLEOYL-ACYL CARRIER PROTEIN THIOESTERASE 1, CHLOROPLASTIC"/>
    <property type="match status" value="1"/>
</dbReference>
<evidence type="ECO:0000256" key="3">
    <source>
        <dbReference type="ARBA" id="ARBA00022801"/>
    </source>
</evidence>
<dbReference type="RefSeq" id="WP_073110853.1">
    <property type="nucleotide sequence ID" value="NZ_FQZY01000035.1"/>
</dbReference>
<dbReference type="Pfam" id="PF01643">
    <property type="entry name" value="Acyl-ACP_TE"/>
    <property type="match status" value="1"/>
</dbReference>
<name>A0A1M6QLF9_9FIRM</name>
<evidence type="ECO:0000256" key="5">
    <source>
        <dbReference type="ARBA" id="ARBA00022946"/>
    </source>
</evidence>
<dbReference type="CDD" id="cd00586">
    <property type="entry name" value="4HBT"/>
    <property type="match status" value="1"/>
</dbReference>
<feature type="domain" description="Acyl-ACP thioesterase-like C-terminal" evidence="9">
    <location>
        <begin position="152"/>
        <end position="205"/>
    </location>
</feature>
<keyword evidence="3" id="KW-0378">Hydrolase</keyword>
<evidence type="ECO:0000313" key="10">
    <source>
        <dbReference type="EMBL" id="SHK20940.1"/>
    </source>
</evidence>
<dbReference type="OrthoDB" id="9801517at2"/>
<evidence type="ECO:0000313" key="11">
    <source>
        <dbReference type="Proteomes" id="UP000184301"/>
    </source>
</evidence>
<dbReference type="GO" id="GO:0000036">
    <property type="term" value="F:acyl carrier activity"/>
    <property type="evidence" value="ECO:0007669"/>
    <property type="project" value="TreeGrafter"/>
</dbReference>
<dbReference type="InterPro" id="IPR049427">
    <property type="entry name" value="Acyl-ACP_TE_C"/>
</dbReference>
<evidence type="ECO:0000256" key="7">
    <source>
        <dbReference type="ARBA" id="ARBA00023160"/>
    </source>
</evidence>
<dbReference type="Proteomes" id="UP000184301">
    <property type="component" value="Unassembled WGS sequence"/>
</dbReference>
<dbReference type="STRING" id="1121950.SAMN02745243_02454"/>
<sequence>MYTFDSRIRYSEVGHTGRLTVPNLINYLQDCSTFQSEDLGVGLEVLKKKNRAWLLNSWHIVIRKAPALGDRVVVGTLAYDFKGLFGQRNFFMNDDQGQQLVCADSNWFYYDTGSGRPTRPEPEEVAAYGKEPRLEMNYMGRKISIPEVCVEKDSFPVRKYHIDTNEHVNNSQYVQMALETLDEEREVKELRVEYKRAAVLGDMVYPKVAEESGRTVVMLGDGEGGDYAVVEFIG</sequence>
<accession>A0A1M6QLF9</accession>
<protein>
    <submittedName>
        <fullName evidence="10">Acyl-ACP thioesterase</fullName>
    </submittedName>
</protein>
<proteinExistence type="inferred from homology"/>
<organism evidence="10 11">
    <name type="scientific">Hespellia stercorisuis DSM 15480</name>
    <dbReference type="NCBI Taxonomy" id="1121950"/>
    <lineage>
        <taxon>Bacteria</taxon>
        <taxon>Bacillati</taxon>
        <taxon>Bacillota</taxon>
        <taxon>Clostridia</taxon>
        <taxon>Lachnospirales</taxon>
        <taxon>Lachnospiraceae</taxon>
        <taxon>Hespellia</taxon>
    </lineage>
</organism>
<keyword evidence="6" id="KW-0443">Lipid metabolism</keyword>
<evidence type="ECO:0000256" key="2">
    <source>
        <dbReference type="ARBA" id="ARBA00022516"/>
    </source>
</evidence>